<evidence type="ECO:0000256" key="2">
    <source>
        <dbReference type="SAM" id="SignalP"/>
    </source>
</evidence>
<keyword evidence="4" id="KW-1185">Reference proteome</keyword>
<feature type="chain" id="PRO_5045174871" evidence="2">
    <location>
        <begin position="23"/>
        <end position="48"/>
    </location>
</feature>
<keyword evidence="2" id="KW-0732">Signal</keyword>
<proteinExistence type="predicted"/>
<name>A0ABU3DEG8_9RHOB</name>
<evidence type="ECO:0000313" key="4">
    <source>
        <dbReference type="Proteomes" id="UP001265259"/>
    </source>
</evidence>
<protein>
    <submittedName>
        <fullName evidence="3">Uncharacterized protein</fullName>
    </submittedName>
</protein>
<dbReference type="RefSeq" id="WP_311689895.1">
    <property type="nucleotide sequence ID" value="NZ_JAVRHL010000002.1"/>
</dbReference>
<comment type="caution">
    <text evidence="3">The sequence shown here is derived from an EMBL/GenBank/DDBJ whole genome shotgun (WGS) entry which is preliminary data.</text>
</comment>
<evidence type="ECO:0000256" key="1">
    <source>
        <dbReference type="SAM" id="MobiDB-lite"/>
    </source>
</evidence>
<sequence>MIIRIALAAALAGLLAACSTNATGEAGDGDLTITERNVTDPGSEDNDL</sequence>
<gene>
    <name evidence="3" type="ORF">RM543_05425</name>
</gene>
<accession>A0ABU3DEG8</accession>
<organism evidence="3 4">
    <name type="scientific">Tropicimonas omnivorans</name>
    <dbReference type="NCBI Taxonomy" id="3075590"/>
    <lineage>
        <taxon>Bacteria</taxon>
        <taxon>Pseudomonadati</taxon>
        <taxon>Pseudomonadota</taxon>
        <taxon>Alphaproteobacteria</taxon>
        <taxon>Rhodobacterales</taxon>
        <taxon>Roseobacteraceae</taxon>
        <taxon>Tropicimonas</taxon>
    </lineage>
</organism>
<dbReference type="PROSITE" id="PS51257">
    <property type="entry name" value="PROKAR_LIPOPROTEIN"/>
    <property type="match status" value="1"/>
</dbReference>
<evidence type="ECO:0000313" key="3">
    <source>
        <dbReference type="EMBL" id="MDT0682116.1"/>
    </source>
</evidence>
<feature type="signal peptide" evidence="2">
    <location>
        <begin position="1"/>
        <end position="22"/>
    </location>
</feature>
<dbReference type="EMBL" id="JAVRHL010000002">
    <property type="protein sequence ID" value="MDT0682116.1"/>
    <property type="molecule type" value="Genomic_DNA"/>
</dbReference>
<reference evidence="3 4" key="1">
    <citation type="submission" date="2023-09" db="EMBL/GenBank/DDBJ databases">
        <authorList>
            <person name="Rey-Velasco X."/>
        </authorList>
    </citation>
    <scope>NUCLEOTIDE SEQUENCE [LARGE SCALE GENOMIC DNA]</scope>
    <source>
        <strain evidence="3 4">F158</strain>
    </source>
</reference>
<dbReference type="Proteomes" id="UP001265259">
    <property type="component" value="Unassembled WGS sequence"/>
</dbReference>
<feature type="region of interest" description="Disordered" evidence="1">
    <location>
        <begin position="22"/>
        <end position="48"/>
    </location>
</feature>